<dbReference type="CDD" id="cd10787">
    <property type="entry name" value="LamB_YcsF_like"/>
    <property type="match status" value="1"/>
</dbReference>
<dbReference type="NCBIfam" id="NF003816">
    <property type="entry name" value="PRK05406.1-5"/>
    <property type="match status" value="1"/>
</dbReference>
<proteinExistence type="predicted"/>
<dbReference type="EMBL" id="JQEC01000051">
    <property type="protein sequence ID" value="KGJ89947.1"/>
    <property type="molecule type" value="Genomic_DNA"/>
</dbReference>
<dbReference type="RefSeq" id="WP_033083717.1">
    <property type="nucleotide sequence ID" value="NZ_JQEC01000051.1"/>
</dbReference>
<dbReference type="GO" id="GO:0005975">
    <property type="term" value="P:carbohydrate metabolic process"/>
    <property type="evidence" value="ECO:0007669"/>
    <property type="project" value="InterPro"/>
</dbReference>
<accession>A0A099KIZ0</accession>
<sequence length="241" mass="26122">MKLNCDLGESFGAWTMGLDSEVMPYIDQANIACGFHGGDPLVMQKTLALAKQYQVSVGAHPSYPDLVGFGRRSMACSSEQIIALIHYQVAALDGMAKVQGLTVDYVKPHGALYNDMMVKPEVFNAILTALAQYPKKLTLMLQATADLAEYKKQASKLGVDVYSEAFADRCYDDKGRLLARSQAGAVLTKPAMLAQVKQLSEQGSVTTISGKVLKLSVDSLCVHGDNISAVQAIREIKDLMR</sequence>
<dbReference type="SUPFAM" id="SSF88713">
    <property type="entry name" value="Glycoside hydrolase/deacetylase"/>
    <property type="match status" value="1"/>
</dbReference>
<gene>
    <name evidence="1" type="ORF">GAB14E_3825</name>
</gene>
<dbReference type="Gene3D" id="3.20.20.370">
    <property type="entry name" value="Glycoside hydrolase/deacetylase"/>
    <property type="match status" value="1"/>
</dbReference>
<dbReference type="PANTHER" id="PTHR30292:SF0">
    <property type="entry name" value="5-OXOPROLINASE SUBUNIT A"/>
    <property type="match status" value="1"/>
</dbReference>
<dbReference type="InterPro" id="IPR011330">
    <property type="entry name" value="Glyco_hydro/deAcase_b/a-brl"/>
</dbReference>
<dbReference type="InterPro" id="IPR005501">
    <property type="entry name" value="LamB/YcsF/PxpA-like"/>
</dbReference>
<evidence type="ECO:0000313" key="2">
    <source>
        <dbReference type="Proteomes" id="UP000029868"/>
    </source>
</evidence>
<dbReference type="AlphaFoldDB" id="A0A099KIZ0"/>
<dbReference type="Proteomes" id="UP000029868">
    <property type="component" value="Unassembled WGS sequence"/>
</dbReference>
<dbReference type="Pfam" id="PF03746">
    <property type="entry name" value="LamB_YcsF"/>
    <property type="match status" value="1"/>
</dbReference>
<evidence type="ECO:0000313" key="1">
    <source>
        <dbReference type="EMBL" id="KGJ89947.1"/>
    </source>
</evidence>
<dbReference type="OrthoDB" id="9773478at2"/>
<dbReference type="NCBIfam" id="NF003814">
    <property type="entry name" value="PRK05406.1-3"/>
    <property type="match status" value="1"/>
</dbReference>
<organism evidence="1 2">
    <name type="scientific">Colwellia psychrerythraea</name>
    <name type="common">Vibrio psychroerythus</name>
    <dbReference type="NCBI Taxonomy" id="28229"/>
    <lineage>
        <taxon>Bacteria</taxon>
        <taxon>Pseudomonadati</taxon>
        <taxon>Pseudomonadota</taxon>
        <taxon>Gammaproteobacteria</taxon>
        <taxon>Alteromonadales</taxon>
        <taxon>Colwelliaceae</taxon>
        <taxon>Colwellia</taxon>
    </lineage>
</organism>
<name>A0A099KIZ0_COLPS</name>
<protein>
    <submittedName>
        <fullName evidence="1">LamB/YcsF family protein</fullName>
    </submittedName>
</protein>
<dbReference type="PATRIC" id="fig|28229.3.peg.3750"/>
<comment type="caution">
    <text evidence="1">The sequence shown here is derived from an EMBL/GenBank/DDBJ whole genome shotgun (WGS) entry which is preliminary data.</text>
</comment>
<dbReference type="PANTHER" id="PTHR30292">
    <property type="entry name" value="UNCHARACTERIZED PROTEIN YBGL-RELATED"/>
    <property type="match status" value="1"/>
</dbReference>
<reference evidence="1 2" key="1">
    <citation type="submission" date="2014-08" db="EMBL/GenBank/DDBJ databases">
        <title>Genomic and Phenotypic Diversity of Colwellia psychrerythraea strains from Disparate Marine Basins.</title>
        <authorList>
            <person name="Techtmann S.M."/>
            <person name="Stelling S.C."/>
            <person name="Utturkar S.M."/>
            <person name="Alshibli N."/>
            <person name="Harris A."/>
            <person name="Brown S.D."/>
            <person name="Hazen T.C."/>
        </authorList>
    </citation>
    <scope>NUCLEOTIDE SEQUENCE [LARGE SCALE GENOMIC DNA]</scope>
    <source>
        <strain evidence="1 2">GAB14E</strain>
    </source>
</reference>